<feature type="coiled-coil region" evidence="2">
    <location>
        <begin position="511"/>
        <end position="538"/>
    </location>
</feature>
<gene>
    <name evidence="3" type="ORF">MNBD_NITROSPIRAE02-1128</name>
</gene>
<accession>A0A3B1CXB1</accession>
<comment type="function">
    <text evidence="1">Catalyzes the hydroxylation of the N(6)-(4-aminobutyl)-L-lysine intermediate produced by deoxyhypusine synthase/DHPS on a critical lysine of the eukaryotic translation initiation factor 5A/eIF-5A. This is the second step of the post-translational modification of that lysine into an unusual amino acid residue named hypusine. Hypusination is unique to mature eIF-5A factor and is essential for its function.</text>
</comment>
<dbReference type="InterPro" id="IPR016024">
    <property type="entry name" value="ARM-type_fold"/>
</dbReference>
<dbReference type="InterPro" id="IPR021133">
    <property type="entry name" value="HEAT_type_2"/>
</dbReference>
<protein>
    <recommendedName>
        <fullName evidence="4">HEAT repeat domain-containing protein</fullName>
    </recommendedName>
</protein>
<dbReference type="PANTHER" id="PTHR12697">
    <property type="entry name" value="PBS LYASE HEAT-LIKE PROTEIN"/>
    <property type="match status" value="1"/>
</dbReference>
<dbReference type="InterPro" id="IPR004155">
    <property type="entry name" value="PBS_lyase_HEAT"/>
</dbReference>
<evidence type="ECO:0000256" key="2">
    <source>
        <dbReference type="SAM" id="Coils"/>
    </source>
</evidence>
<dbReference type="PANTHER" id="PTHR12697:SF5">
    <property type="entry name" value="DEOXYHYPUSINE HYDROXYLASE"/>
    <property type="match status" value="1"/>
</dbReference>
<dbReference type="SUPFAM" id="SSF48371">
    <property type="entry name" value="ARM repeat"/>
    <property type="match status" value="1"/>
</dbReference>
<dbReference type="InterPro" id="IPR011989">
    <property type="entry name" value="ARM-like"/>
</dbReference>
<dbReference type="EMBL" id="UOGH01000089">
    <property type="protein sequence ID" value="VAX28514.1"/>
    <property type="molecule type" value="Genomic_DNA"/>
</dbReference>
<dbReference type="PROSITE" id="PS50077">
    <property type="entry name" value="HEAT_REPEAT"/>
    <property type="match status" value="1"/>
</dbReference>
<organism evidence="3">
    <name type="scientific">hydrothermal vent metagenome</name>
    <dbReference type="NCBI Taxonomy" id="652676"/>
    <lineage>
        <taxon>unclassified sequences</taxon>
        <taxon>metagenomes</taxon>
        <taxon>ecological metagenomes</taxon>
    </lineage>
</organism>
<dbReference type="AlphaFoldDB" id="A0A3B1CXB1"/>
<evidence type="ECO:0008006" key="4">
    <source>
        <dbReference type="Google" id="ProtNLM"/>
    </source>
</evidence>
<dbReference type="Gene3D" id="1.25.10.10">
    <property type="entry name" value="Leucine-rich Repeat Variant"/>
    <property type="match status" value="2"/>
</dbReference>
<dbReference type="Pfam" id="PF03130">
    <property type="entry name" value="HEAT_PBS"/>
    <property type="match status" value="1"/>
</dbReference>
<sequence>MTLTQDVKETIQELIKAKKNLRIYPENNPVYARTINNVYSRITTILDSSGSLTLKIKQHDIFFEGETVYHSDEKEENLALFFFKDGIRELTFNKGLPKKEMEDFLSTLSVDFEREVLDDDIVTLMWEKDFQFIHYIVDDSILLADETYEERAIEEAKKASNNNEGILSAYEDAFGLEKESGVNVVPLTGEDLGSIILEIENDPHDKSITLIHLLFEMLAYAEGMGEYKELTGFIGSTLEFAINLGNLEAAVYTLKKIEQSTTEDIYDKDAAVCLKDLKRLVNSAKFVKLLGEILDEGAEFNEELLYEFASLLDKSAIPPLIHILGELRNAPARKTIISILSELGKKDIPTIAKGLLDRRWYVVRNIICILRQIGDTSAVEYLTRAVRHPDRRVKKEAIRTLGVMGTGNVLPVLRDCLSDTDELVRLAAVRAIGLIGTPVSKKIILDRITARDFRNKSYNEKKEFYEVIAKWKDSDVIGLLIRNFKRKTLFKRAKNFEIRAAAAHGLGIIGTEEALESLMKLQNSKNKLLRENVQLAIKRITDEKNRG</sequence>
<name>A0A3B1CXB1_9ZZZZ</name>
<proteinExistence type="predicted"/>
<keyword evidence="2" id="KW-0175">Coiled coil</keyword>
<dbReference type="SMART" id="SM00567">
    <property type="entry name" value="EZ_HEAT"/>
    <property type="match status" value="4"/>
</dbReference>
<dbReference type="GO" id="GO:0016491">
    <property type="term" value="F:oxidoreductase activity"/>
    <property type="evidence" value="ECO:0007669"/>
    <property type="project" value="TreeGrafter"/>
</dbReference>
<evidence type="ECO:0000313" key="3">
    <source>
        <dbReference type="EMBL" id="VAX28514.1"/>
    </source>
</evidence>
<dbReference type="Pfam" id="PF13646">
    <property type="entry name" value="HEAT_2"/>
    <property type="match status" value="1"/>
</dbReference>
<reference evidence="3" key="1">
    <citation type="submission" date="2018-06" db="EMBL/GenBank/DDBJ databases">
        <authorList>
            <person name="Zhirakovskaya E."/>
        </authorList>
    </citation>
    <scope>NUCLEOTIDE SEQUENCE</scope>
</reference>
<evidence type="ECO:0000256" key="1">
    <source>
        <dbReference type="ARBA" id="ARBA00045876"/>
    </source>
</evidence>